<dbReference type="SMART" id="SM00175">
    <property type="entry name" value="RAB"/>
    <property type="match status" value="1"/>
</dbReference>
<evidence type="ECO:0000256" key="6">
    <source>
        <dbReference type="ARBA" id="ARBA00023134"/>
    </source>
</evidence>
<dbReference type="PRINTS" id="PR00449">
    <property type="entry name" value="RASTRNSFRMNG"/>
</dbReference>
<dbReference type="PROSITE" id="PS51419">
    <property type="entry name" value="RAB"/>
    <property type="match status" value="1"/>
</dbReference>
<evidence type="ECO:0000313" key="10">
    <source>
        <dbReference type="Proteomes" id="UP000053611"/>
    </source>
</evidence>
<dbReference type="SMART" id="SM00176">
    <property type="entry name" value="RAN"/>
    <property type="match status" value="1"/>
</dbReference>
<dbReference type="InterPro" id="IPR005225">
    <property type="entry name" value="Small_GTP-bd"/>
</dbReference>
<keyword evidence="2" id="KW-0813">Transport</keyword>
<reference evidence="9 10" key="1">
    <citation type="submission" date="2015-03" db="EMBL/GenBank/DDBJ databases">
        <title>Genomics and transcriptomics of the oil-accumulating basidiomycete yeast T. oleaginosus allow insights into substrate utilization and the diverse evolutionary trajectories of mating systems in fungi.</title>
        <authorList>
            <consortium name="DOE Joint Genome Institute"/>
            <person name="Kourist R."/>
            <person name="Kracht O."/>
            <person name="Bracharz F."/>
            <person name="Lipzen A."/>
            <person name="Nolan M."/>
            <person name="Ohm R."/>
            <person name="Grigoriev I."/>
            <person name="Sun S."/>
            <person name="Heitman J."/>
            <person name="Bruck T."/>
            <person name="Nowrousian M."/>
        </authorList>
    </citation>
    <scope>NUCLEOTIDE SEQUENCE [LARGE SCALE GENOMIC DNA]</scope>
    <source>
        <strain evidence="9 10">IBC0246</strain>
    </source>
</reference>
<sequence length="207" mass="23116">MSDAPQPSNLKLLLIGNSSVGKSSLLLRFTDDDFISEEETAATIGVDFKVKSIELNGRRYKLSIWDTAGQERFRTLTSSYYRGAQGVILVYDVSSRPTFDELVKWFREIETYCAEDVVKILVGNKVDKEYQRQVTREEGEKFAERMGTLFVECSAKTNVGVTEAFQELVRRILDTPSLWQRGPQPVRAPGAVSLSEDNGSLLGGCAC</sequence>
<evidence type="ECO:0000313" key="9">
    <source>
        <dbReference type="EMBL" id="KLT38524.1"/>
    </source>
</evidence>
<keyword evidence="10" id="KW-1185">Reference proteome</keyword>
<dbReference type="SMART" id="SM00173">
    <property type="entry name" value="RAS"/>
    <property type="match status" value="1"/>
</dbReference>
<protein>
    <submittedName>
        <fullName evidence="9">Ras-domain-containing protein</fullName>
    </submittedName>
</protein>
<dbReference type="AlphaFoldDB" id="A0A0J1AT84"/>
<dbReference type="SMART" id="SM00174">
    <property type="entry name" value="RHO"/>
    <property type="match status" value="1"/>
</dbReference>
<evidence type="ECO:0000256" key="5">
    <source>
        <dbReference type="ARBA" id="ARBA00022927"/>
    </source>
</evidence>
<dbReference type="InterPro" id="IPR050227">
    <property type="entry name" value="Rab"/>
</dbReference>
<dbReference type="PROSITE" id="PS51421">
    <property type="entry name" value="RAS"/>
    <property type="match status" value="1"/>
</dbReference>
<dbReference type="PROSITE" id="PS51417">
    <property type="entry name" value="ARF"/>
    <property type="match status" value="1"/>
</dbReference>
<gene>
    <name evidence="9" type="ORF">CC85DRAFT_289442</name>
</gene>
<dbReference type="Pfam" id="PF00071">
    <property type="entry name" value="Ras"/>
    <property type="match status" value="1"/>
</dbReference>
<dbReference type="PROSITE" id="PS51420">
    <property type="entry name" value="RHO"/>
    <property type="match status" value="1"/>
</dbReference>
<dbReference type="Gene3D" id="3.40.50.300">
    <property type="entry name" value="P-loop containing nucleotide triphosphate hydrolases"/>
    <property type="match status" value="1"/>
</dbReference>
<dbReference type="NCBIfam" id="TIGR00231">
    <property type="entry name" value="small_GTP"/>
    <property type="match status" value="1"/>
</dbReference>
<evidence type="ECO:0000256" key="7">
    <source>
        <dbReference type="ARBA" id="ARBA00023288"/>
    </source>
</evidence>
<keyword evidence="8" id="KW-0636">Prenylation</keyword>
<dbReference type="GO" id="GO:0005525">
    <property type="term" value="F:GTP binding"/>
    <property type="evidence" value="ECO:0007669"/>
    <property type="project" value="UniProtKB-KW"/>
</dbReference>
<evidence type="ECO:0000256" key="4">
    <source>
        <dbReference type="ARBA" id="ARBA00022741"/>
    </source>
</evidence>
<dbReference type="FunFam" id="3.40.50.300:FF:001312">
    <property type="entry name" value="Ras-related protein Rab-18"/>
    <property type="match status" value="1"/>
</dbReference>
<keyword evidence="3" id="KW-0488">Methylation</keyword>
<dbReference type="PANTHER" id="PTHR47977">
    <property type="entry name" value="RAS-RELATED PROTEIN RAB"/>
    <property type="match status" value="1"/>
</dbReference>
<keyword evidence="6" id="KW-0342">GTP-binding</keyword>
<comment type="similarity">
    <text evidence="1">Belongs to the small GTPase superfamily. Rab family.</text>
</comment>
<proteinExistence type="inferred from homology"/>
<evidence type="ECO:0000256" key="2">
    <source>
        <dbReference type="ARBA" id="ARBA00022448"/>
    </source>
</evidence>
<dbReference type="CDD" id="cd01863">
    <property type="entry name" value="Rab18"/>
    <property type="match status" value="1"/>
</dbReference>
<dbReference type="STRING" id="879819.A0A0J1AT84"/>
<evidence type="ECO:0000256" key="1">
    <source>
        <dbReference type="ARBA" id="ARBA00006270"/>
    </source>
</evidence>
<keyword evidence="5" id="KW-0653">Protein transport</keyword>
<accession>A0A0J1AT84</accession>
<dbReference type="InterPro" id="IPR001806">
    <property type="entry name" value="Small_GTPase"/>
</dbReference>
<dbReference type="GO" id="GO:0003924">
    <property type="term" value="F:GTPase activity"/>
    <property type="evidence" value="ECO:0007669"/>
    <property type="project" value="InterPro"/>
</dbReference>
<evidence type="ECO:0000256" key="3">
    <source>
        <dbReference type="ARBA" id="ARBA00022481"/>
    </source>
</evidence>
<dbReference type="SUPFAM" id="SSF52540">
    <property type="entry name" value="P-loop containing nucleoside triphosphate hydrolases"/>
    <property type="match status" value="1"/>
</dbReference>
<dbReference type="RefSeq" id="XP_018275015.1">
    <property type="nucleotide sequence ID" value="XM_018424640.1"/>
</dbReference>
<dbReference type="EMBL" id="KQ087299">
    <property type="protein sequence ID" value="KLT38524.1"/>
    <property type="molecule type" value="Genomic_DNA"/>
</dbReference>
<dbReference type="Proteomes" id="UP000053611">
    <property type="component" value="Unassembled WGS sequence"/>
</dbReference>
<keyword evidence="4" id="KW-0547">Nucleotide-binding</keyword>
<name>A0A0J1AT84_9TREE</name>
<keyword evidence="7" id="KW-0449">Lipoprotein</keyword>
<evidence type="ECO:0000256" key="8">
    <source>
        <dbReference type="ARBA" id="ARBA00023289"/>
    </source>
</evidence>
<organism evidence="9 10">
    <name type="scientific">Cutaneotrichosporon oleaginosum</name>
    <dbReference type="NCBI Taxonomy" id="879819"/>
    <lineage>
        <taxon>Eukaryota</taxon>
        <taxon>Fungi</taxon>
        <taxon>Dikarya</taxon>
        <taxon>Basidiomycota</taxon>
        <taxon>Agaricomycotina</taxon>
        <taxon>Tremellomycetes</taxon>
        <taxon>Trichosporonales</taxon>
        <taxon>Trichosporonaceae</taxon>
        <taxon>Cutaneotrichosporon</taxon>
    </lineage>
</organism>
<dbReference type="GO" id="GO:0015031">
    <property type="term" value="P:protein transport"/>
    <property type="evidence" value="ECO:0007669"/>
    <property type="project" value="UniProtKB-KW"/>
</dbReference>
<dbReference type="InterPro" id="IPR027417">
    <property type="entry name" value="P-loop_NTPase"/>
</dbReference>
<dbReference type="OrthoDB" id="9989112at2759"/>
<dbReference type="GeneID" id="28985243"/>